<gene>
    <name evidence="3" type="ORF">H8B06_06000</name>
</gene>
<organism evidence="3 4">
    <name type="scientific">Sphingobacterium micropteri</name>
    <dbReference type="NCBI Taxonomy" id="2763501"/>
    <lineage>
        <taxon>Bacteria</taxon>
        <taxon>Pseudomonadati</taxon>
        <taxon>Bacteroidota</taxon>
        <taxon>Sphingobacteriia</taxon>
        <taxon>Sphingobacteriales</taxon>
        <taxon>Sphingobacteriaceae</taxon>
        <taxon>Sphingobacterium</taxon>
    </lineage>
</organism>
<dbReference type="InterPro" id="IPR054787">
    <property type="entry name" value="TrlF_ATPase"/>
</dbReference>
<evidence type="ECO:0000313" key="3">
    <source>
        <dbReference type="EMBL" id="MBD1432370.1"/>
    </source>
</evidence>
<dbReference type="RefSeq" id="WP_190993401.1">
    <property type="nucleotide sequence ID" value="NZ_JACOIK010000004.1"/>
</dbReference>
<dbReference type="Pfam" id="PF02811">
    <property type="entry name" value="PHP"/>
    <property type="match status" value="1"/>
</dbReference>
<reference evidence="3 4" key="1">
    <citation type="submission" date="2020-08" db="EMBL/GenBank/DDBJ databases">
        <title>Sphingobacterium sp. DN00404 isolated from aquaculture water.</title>
        <authorList>
            <person name="Zhang M."/>
        </authorList>
    </citation>
    <scope>NUCLEOTIDE SEQUENCE [LARGE SCALE GENOMIC DNA]</scope>
    <source>
        <strain evidence="3 4">DN00404</strain>
    </source>
</reference>
<dbReference type="InterPro" id="IPR003959">
    <property type="entry name" value="ATPase_AAA_core"/>
</dbReference>
<keyword evidence="4" id="KW-1185">Reference proteome</keyword>
<dbReference type="Pfam" id="PF13304">
    <property type="entry name" value="AAA_21"/>
    <property type="match status" value="1"/>
</dbReference>
<dbReference type="SUPFAM" id="SSF89550">
    <property type="entry name" value="PHP domain-like"/>
    <property type="match status" value="1"/>
</dbReference>
<dbReference type="InterPro" id="IPR016195">
    <property type="entry name" value="Pol/histidinol_Pase-like"/>
</dbReference>
<dbReference type="PANTHER" id="PTHR42924:SF3">
    <property type="entry name" value="POLYMERASE_HISTIDINOL PHOSPHATASE N-TERMINAL DOMAIN-CONTAINING PROTEIN"/>
    <property type="match status" value="1"/>
</dbReference>
<proteinExistence type="predicted"/>
<evidence type="ECO:0000259" key="2">
    <source>
        <dbReference type="SMART" id="SM00481"/>
    </source>
</evidence>
<name>A0ABR7YM11_9SPHI</name>
<sequence length="892" mass="101093">MYLTDLLAIENGAKFYRADLHIHSYGPYASYDVTDTQMIPANIIDEAIKENISVISITDHNEIGNIPEALAYAKGKSILVIPGIELSTSQGHFLVYFETYEQIRSFYGELTISQDKKQCDTTITAALDVARKYGGFGIAAHIDIDAGFESYTAGYTPFKEAILKHDLLYGMEISNKSAENWFTELDDNPDRKRLFRARVEDLREDNSYNIAKVMSSDAHTLPALGKNLTGKKKLTRLKLDSLDFNSFRVAFLDANARIRIEESIPTSFPKFLGISFEGGILDKNYIHFSDNFNSLIGGRGTGKSTILECIRAVTGNPARDDIVDNEVWPDTIKLFYEDEAGQILEFQKQKYNRAINFTDPQNGIQQLTIESFGQGETAATIQKCGKDPEILLKFIDNFIDTNVYEINDETIRNQLLQNQTSKERLKLEIDRIPTIEQAFVNAKGQLAKLKTNNVKEIVELEEGIANERVLRNALLENLDAHIQNITDGLNTNSLKEAVQSITESDIIVGKEEYRNVSSLMDSYITSIGQQSSKVVVDSTDFKRNLKVEIEKWRAKEVDIIKNIEEKRVVLEAQGIKLDMAFIRKATSDVSDYDAKLKDLKQKEVQYKELVKERRKLIRDRKINLDNLYNERYKFIYTVNENLRGSVIDYEVELSIEKQNLSTELVSLIKTVMGYRTAQVPKADLIVEKIPYFDLIEALNKNDVALLTALRNSGGQPVFSGEEALDIIGRLKNITTLGELERLIVKDKPFIKIKKVVTTEDGAKNVVERDFSKLSMGQQQSILLTLLLYSKRNCPLIIDQPEDNLDSEFIYKTLVKNLKRIKEHRQVIIVTHNANIAVLGDSELILPLKSTNEKTSIVDRGSIDNKKTNTMACIILEGGETAFKKRQTIYNLK</sequence>
<dbReference type="CDD" id="cd07432">
    <property type="entry name" value="PHP_HisPPase"/>
    <property type="match status" value="1"/>
</dbReference>
<dbReference type="EMBL" id="JACOIK010000004">
    <property type="protein sequence ID" value="MBD1432370.1"/>
    <property type="molecule type" value="Genomic_DNA"/>
</dbReference>
<dbReference type="SMART" id="SM00481">
    <property type="entry name" value="POLIIIAc"/>
    <property type="match status" value="1"/>
</dbReference>
<feature type="coiled-coil region" evidence="1">
    <location>
        <begin position="582"/>
        <end position="619"/>
    </location>
</feature>
<dbReference type="SUPFAM" id="SSF52540">
    <property type="entry name" value="P-loop containing nucleoside triphosphate hydrolases"/>
    <property type="match status" value="1"/>
</dbReference>
<keyword evidence="1" id="KW-0175">Coiled coil</keyword>
<dbReference type="PANTHER" id="PTHR42924">
    <property type="entry name" value="EXONUCLEASE"/>
    <property type="match status" value="1"/>
</dbReference>
<comment type="caution">
    <text evidence="3">The sequence shown here is derived from an EMBL/GenBank/DDBJ whole genome shotgun (WGS) entry which is preliminary data.</text>
</comment>
<dbReference type="InterPro" id="IPR004013">
    <property type="entry name" value="PHP_dom"/>
</dbReference>
<dbReference type="Proteomes" id="UP000602759">
    <property type="component" value="Unassembled WGS sequence"/>
</dbReference>
<dbReference type="InterPro" id="IPR027417">
    <property type="entry name" value="P-loop_NTPase"/>
</dbReference>
<evidence type="ECO:0000313" key="4">
    <source>
        <dbReference type="Proteomes" id="UP000602759"/>
    </source>
</evidence>
<dbReference type="InterPro" id="IPR003141">
    <property type="entry name" value="Pol/His_phosphatase_N"/>
</dbReference>
<dbReference type="NCBIfam" id="NF045780">
    <property type="entry name" value="TrlF_fam_ATP"/>
    <property type="match status" value="1"/>
</dbReference>
<accession>A0ABR7YM11</accession>
<dbReference type="Gene3D" id="3.40.50.300">
    <property type="entry name" value="P-loop containing nucleotide triphosphate hydrolases"/>
    <property type="match status" value="2"/>
</dbReference>
<feature type="domain" description="Polymerase/histidinol phosphatase N-terminal" evidence="2">
    <location>
        <begin position="18"/>
        <end position="90"/>
    </location>
</feature>
<dbReference type="InterPro" id="IPR052018">
    <property type="entry name" value="PHP_domain"/>
</dbReference>
<dbReference type="Gene3D" id="3.20.20.140">
    <property type="entry name" value="Metal-dependent hydrolases"/>
    <property type="match status" value="1"/>
</dbReference>
<protein>
    <submittedName>
        <fullName evidence="3">PHP domain-containing protein</fullName>
    </submittedName>
</protein>
<evidence type="ECO:0000256" key="1">
    <source>
        <dbReference type="SAM" id="Coils"/>
    </source>
</evidence>